<keyword evidence="5" id="KW-1185">Reference proteome</keyword>
<evidence type="ECO:0000313" key="4">
    <source>
        <dbReference type="EnsemblPlants" id="Pp3c12_23920V3.1"/>
    </source>
</evidence>
<evidence type="ECO:0000256" key="2">
    <source>
        <dbReference type="SAM" id="MobiDB-lite"/>
    </source>
</evidence>
<evidence type="ECO:0000256" key="1">
    <source>
        <dbReference type="SAM" id="Coils"/>
    </source>
</evidence>
<dbReference type="GeneID" id="112290005"/>
<protein>
    <submittedName>
        <fullName evidence="3 4">Uncharacterized protein</fullName>
    </submittedName>
</protein>
<keyword evidence="1" id="KW-0175">Coiled coil</keyword>
<feature type="coiled-coil region" evidence="1">
    <location>
        <begin position="619"/>
        <end position="686"/>
    </location>
</feature>
<feature type="region of interest" description="Disordered" evidence="2">
    <location>
        <begin position="115"/>
        <end position="139"/>
    </location>
</feature>
<sequence length="1437" mass="156956">MGGKNSKGEVPYCSTPTWSSPSSKVSRSRSLPIKAFTRRLSHDYGGSFRDTPLLEDTDDFDHAQEYQRLIELEKSNKKQTFSAKYNSVLCGTVKQEATHCCIGSLRGSREEVLYEDDDEESIANEDQQPSKPTNFKSDPTFSRAVGCSRLESQSVSSLAEILGESEGFVAGEVASEIPIDSVLAHDLCASEDSEEPVVEVNECPRVPSQQDLLLSPRSCDSNHSNLPIAAEFVDIPLDAEPVSANSDFHPYVEFQCNDSVSAVFEDNTLLEVKSLLVEDEDHRISTAFNCLDTAEVCHHVPSDNSLIEASNHSSRANKHSGKLKTWRRLKRITIEKGEDSSVSAHLGCEGEENMNGRGKVNISFTNPGKRSGSQRTSFADTRDLFWDPSCGKKMKDGMGAEDLVPSDIQPDAFAWGLVGHSDPFLGYDAAGFFAKVPVRGDQMSATYTRRSPVKNSKGTALARKVRGLRASPKPVSSLESCLMAQMADSFDRNRVKTISRSLNFSTSITENGELEKSRIVDGPALPRCSNNAVDDSISVHKQSSLPSLPNLSKFLKEYAANLASTSTDESSANGGTSNPSASDNGRTLGASNDGNCSTVASFETLLFSFGVGLGVLFGSGSLKSEVKRLSQLLEETQANFESLKLELSKRKSPAGMNSSDVASVNGLQQEDEMADLEAELEAELDQLTGGDSATVDSQYSAYDELDTDGVVSVVHGDLAPTGLPARIEEDSDEDLSPPTQAACLNNCAVSPRELTRLLRKLQAARQDELITELEEDLKAAQSKLLSREKELELLKERLSCLTEASFASAFGDECLIPCTPTKGVTPVDRVSIISEEVSAAPRSDNTSGCQDCSQDSRVENGASVSVTASEKYSGGPELHLNLRPVRQELVKTSLHSESTKQQELEGNGRSLKGSEISKELEEEAERASNEFLQSMFEFVGEGPSHAEVAARDCRPMLGNAQIITQLIDSVHGLESCDDRAESVELCSTTPNFGIFSSSVSISDTWDHPVDSATPELFKGGGTRGVLSSRTKLAASHSIRRTTRNCNLDNPKLNRKFGNEISPSPNVDYCAANIKHTEGMESSKTVSDISDAETANLRTPHSVNYIDSTAKPASEPVVPADDDPSFWVEVGRAGLTTPVEKVRQQLFKMPQSAPVQWSGELSPTVLEKIARWEGLMEGETPGPASGCDWECQSRASELEQQCDTNWLFDGINVFSEENLMLEADEMLERMLIKRIVEESKFGSDSLVRKAQTALATLEREDSVETDICHGEDEYLNERTDSEADFWGGASDSKEEWNEDQENQSNTLDSAVREECEFFSRLQRTSKDRRAMKVLREKSEKVLAVAGGIDLDVIPNGLVSRAQLSTGDQPFGFTDVSTEECSDWPAKGKYVKALVASNNRVLESELTCGDAKQFAYRLGSPVRQRGGYREDEGRSRRRF</sequence>
<feature type="region of interest" description="Disordered" evidence="2">
    <location>
        <begin position="894"/>
        <end position="925"/>
    </location>
</feature>
<feature type="compositionally biased region" description="Low complexity" evidence="2">
    <location>
        <begin position="14"/>
        <end position="29"/>
    </location>
</feature>
<evidence type="ECO:0000313" key="5">
    <source>
        <dbReference type="Proteomes" id="UP000006727"/>
    </source>
</evidence>
<dbReference type="PANTHER" id="PTHR33476:SF22">
    <property type="entry name" value="PROTEIN POLAR LOCALIZATION DURING ASYMMETRIC DIVISION AND REDISTRIBUTION"/>
    <property type="match status" value="1"/>
</dbReference>
<feature type="region of interest" description="Disordered" evidence="2">
    <location>
        <begin position="565"/>
        <end position="589"/>
    </location>
</feature>
<feature type="coiled-coil region" evidence="1">
    <location>
        <begin position="763"/>
        <end position="804"/>
    </location>
</feature>
<evidence type="ECO:0000313" key="3">
    <source>
        <dbReference type="EMBL" id="PNR44301.1"/>
    </source>
</evidence>
<dbReference type="Gramene" id="Pp3c12_23920V3.1">
    <property type="protein sequence ID" value="Pp3c12_23920V3.1"/>
    <property type="gene ID" value="Pp3c12_23920"/>
</dbReference>
<feature type="region of interest" description="Disordered" evidence="2">
    <location>
        <begin position="1282"/>
        <end position="1306"/>
    </location>
</feature>
<accession>A0A2K1JRZ1</accession>
<name>A0A2K1JRZ1_PHYPA</name>
<gene>
    <name evidence="4" type="primary">LOC112290005</name>
    <name evidence="3" type="ORF">PHYPA_016685</name>
</gene>
<organism evidence="3">
    <name type="scientific">Physcomitrium patens</name>
    <name type="common">Spreading-leaved earth moss</name>
    <name type="synonym">Physcomitrella patens</name>
    <dbReference type="NCBI Taxonomy" id="3218"/>
    <lineage>
        <taxon>Eukaryota</taxon>
        <taxon>Viridiplantae</taxon>
        <taxon>Streptophyta</taxon>
        <taxon>Embryophyta</taxon>
        <taxon>Bryophyta</taxon>
        <taxon>Bryophytina</taxon>
        <taxon>Bryopsida</taxon>
        <taxon>Funariidae</taxon>
        <taxon>Funariales</taxon>
        <taxon>Funariaceae</taxon>
        <taxon>Physcomitrium</taxon>
    </lineage>
</organism>
<dbReference type="EnsemblPlants" id="Pp3c12_23920V3.2">
    <property type="protein sequence ID" value="Pp3c12_23920V3.2"/>
    <property type="gene ID" value="Pp3c12_23920"/>
</dbReference>
<feature type="compositionally biased region" description="Polar residues" evidence="2">
    <location>
        <begin position="124"/>
        <end position="139"/>
    </location>
</feature>
<reference evidence="3 5" key="1">
    <citation type="journal article" date="2008" name="Science">
        <title>The Physcomitrella genome reveals evolutionary insights into the conquest of land by plants.</title>
        <authorList>
            <person name="Rensing S."/>
            <person name="Lang D."/>
            <person name="Zimmer A."/>
            <person name="Terry A."/>
            <person name="Salamov A."/>
            <person name="Shapiro H."/>
            <person name="Nishiyama T."/>
            <person name="Perroud P.-F."/>
            <person name="Lindquist E."/>
            <person name="Kamisugi Y."/>
            <person name="Tanahashi T."/>
            <person name="Sakakibara K."/>
            <person name="Fujita T."/>
            <person name="Oishi K."/>
            <person name="Shin-I T."/>
            <person name="Kuroki Y."/>
            <person name="Toyoda A."/>
            <person name="Suzuki Y."/>
            <person name="Hashimoto A."/>
            <person name="Yamaguchi K."/>
            <person name="Sugano A."/>
            <person name="Kohara Y."/>
            <person name="Fujiyama A."/>
            <person name="Anterola A."/>
            <person name="Aoki S."/>
            <person name="Ashton N."/>
            <person name="Barbazuk W.B."/>
            <person name="Barker E."/>
            <person name="Bennetzen J."/>
            <person name="Bezanilla M."/>
            <person name="Blankenship R."/>
            <person name="Cho S.H."/>
            <person name="Dutcher S."/>
            <person name="Estelle M."/>
            <person name="Fawcett J.A."/>
            <person name="Gundlach H."/>
            <person name="Hanada K."/>
            <person name="Heyl A."/>
            <person name="Hicks K.A."/>
            <person name="Hugh J."/>
            <person name="Lohr M."/>
            <person name="Mayer K."/>
            <person name="Melkozernov A."/>
            <person name="Murata T."/>
            <person name="Nelson D."/>
            <person name="Pils B."/>
            <person name="Prigge M."/>
            <person name="Reiss B."/>
            <person name="Renner T."/>
            <person name="Rombauts S."/>
            <person name="Rushton P."/>
            <person name="Sanderfoot A."/>
            <person name="Schween G."/>
            <person name="Shiu S.-H."/>
            <person name="Stueber K."/>
            <person name="Theodoulou F.L."/>
            <person name="Tu H."/>
            <person name="Van de Peer Y."/>
            <person name="Verrier P.J."/>
            <person name="Waters E."/>
            <person name="Wood A."/>
            <person name="Yang L."/>
            <person name="Cove D."/>
            <person name="Cuming A."/>
            <person name="Hasebe M."/>
            <person name="Lucas S."/>
            <person name="Mishler D.B."/>
            <person name="Reski R."/>
            <person name="Grigoriev I."/>
            <person name="Quatrano R.S."/>
            <person name="Boore J.L."/>
        </authorList>
    </citation>
    <scope>NUCLEOTIDE SEQUENCE [LARGE SCALE GENOMIC DNA]</scope>
    <source>
        <strain evidence="4 5">cv. Gransden 2004</strain>
    </source>
</reference>
<dbReference type="EnsemblPlants" id="Pp3c12_23920V3.1">
    <property type="protein sequence ID" value="Pp3c12_23920V3.1"/>
    <property type="gene ID" value="Pp3c12_23920"/>
</dbReference>
<dbReference type="InterPro" id="IPR040348">
    <property type="entry name" value="POLAR-like"/>
</dbReference>
<proteinExistence type="predicted"/>
<dbReference type="PANTHER" id="PTHR33476">
    <property type="entry name" value="EMB|CAB62613.1"/>
    <property type="match status" value="1"/>
</dbReference>
<reference evidence="4" key="3">
    <citation type="submission" date="2020-12" db="UniProtKB">
        <authorList>
            <consortium name="EnsemblPlants"/>
        </authorList>
    </citation>
    <scope>IDENTIFICATION</scope>
</reference>
<dbReference type="GO" id="GO:0008356">
    <property type="term" value="P:asymmetric cell division"/>
    <property type="evidence" value="ECO:0007669"/>
    <property type="project" value="InterPro"/>
</dbReference>
<dbReference type="Gramene" id="Pp3c12_23920V3.2">
    <property type="protein sequence ID" value="Pp3c12_23920V3.2"/>
    <property type="gene ID" value="Pp3c12_23920"/>
</dbReference>
<feature type="region of interest" description="Disordered" evidence="2">
    <location>
        <begin position="1"/>
        <end position="29"/>
    </location>
</feature>
<dbReference type="Proteomes" id="UP000006727">
    <property type="component" value="Chromosome 12"/>
</dbReference>
<dbReference type="RefSeq" id="XP_024391620.1">
    <property type="nucleotide sequence ID" value="XM_024535852.1"/>
</dbReference>
<dbReference type="EMBL" id="ABEU02000012">
    <property type="protein sequence ID" value="PNR44301.1"/>
    <property type="molecule type" value="Genomic_DNA"/>
</dbReference>
<reference evidence="3 5" key="2">
    <citation type="journal article" date="2018" name="Plant J.">
        <title>The Physcomitrella patens chromosome-scale assembly reveals moss genome structure and evolution.</title>
        <authorList>
            <person name="Lang D."/>
            <person name="Ullrich K.K."/>
            <person name="Murat F."/>
            <person name="Fuchs J."/>
            <person name="Jenkins J."/>
            <person name="Haas F.B."/>
            <person name="Piednoel M."/>
            <person name="Gundlach H."/>
            <person name="Van Bel M."/>
            <person name="Meyberg R."/>
            <person name="Vives C."/>
            <person name="Morata J."/>
            <person name="Symeonidi A."/>
            <person name="Hiss M."/>
            <person name="Muchero W."/>
            <person name="Kamisugi Y."/>
            <person name="Saleh O."/>
            <person name="Blanc G."/>
            <person name="Decker E.L."/>
            <person name="van Gessel N."/>
            <person name="Grimwood J."/>
            <person name="Hayes R.D."/>
            <person name="Graham S.W."/>
            <person name="Gunter L.E."/>
            <person name="McDaniel S.F."/>
            <person name="Hoernstein S.N.W."/>
            <person name="Larsson A."/>
            <person name="Li F.W."/>
            <person name="Perroud P.F."/>
            <person name="Phillips J."/>
            <person name="Ranjan P."/>
            <person name="Rokshar D.S."/>
            <person name="Rothfels C.J."/>
            <person name="Schneider L."/>
            <person name="Shu S."/>
            <person name="Stevenson D.W."/>
            <person name="Thummler F."/>
            <person name="Tillich M."/>
            <person name="Villarreal Aguilar J.C."/>
            <person name="Widiez T."/>
            <person name="Wong G.K."/>
            <person name="Wymore A."/>
            <person name="Zhang Y."/>
            <person name="Zimmer A.D."/>
            <person name="Quatrano R.S."/>
            <person name="Mayer K.F.X."/>
            <person name="Goodstein D."/>
            <person name="Casacuberta J.M."/>
            <person name="Vandepoele K."/>
            <person name="Reski R."/>
            <person name="Cuming A.C."/>
            <person name="Tuskan G.A."/>
            <person name="Maumus F."/>
            <person name="Salse J."/>
            <person name="Schmutz J."/>
            <person name="Rensing S.A."/>
        </authorList>
    </citation>
    <scope>NUCLEOTIDE SEQUENCE [LARGE SCALE GENOMIC DNA]</scope>
    <source>
        <strain evidence="4 5">cv. Gransden 2004</strain>
    </source>
</reference>
<dbReference type="PaxDb" id="3218-PP1S118_40V6.1"/>